<accession>A0A6A5X190</accession>
<dbReference type="Proteomes" id="UP000799779">
    <property type="component" value="Unassembled WGS sequence"/>
</dbReference>
<evidence type="ECO:0000313" key="2">
    <source>
        <dbReference type="EMBL" id="KAF2003826.1"/>
    </source>
</evidence>
<dbReference type="CDD" id="cd07822">
    <property type="entry name" value="SRPBCC_4"/>
    <property type="match status" value="1"/>
</dbReference>
<name>A0A6A5X190_9PLEO</name>
<protein>
    <recommendedName>
        <fullName evidence="4">Coenzyme Q-binding protein COQ10 START domain-containing protein</fullName>
    </recommendedName>
</protein>
<feature type="chain" id="PRO_5025687294" description="Coenzyme Q-binding protein COQ10 START domain-containing protein" evidence="1">
    <location>
        <begin position="25"/>
        <end position="201"/>
    </location>
</feature>
<keyword evidence="3" id="KW-1185">Reference proteome</keyword>
<sequence length="201" mass="22712">MRLPSPRLCFFNLIFSLLILLSSSQTTNLPDVPPGVFTVGTRLEIRTNVSTIWDVLTDFPAYASWNPFVRSAIVTTPFGVPTREQYPIENHKLILRNQIPPLPFPVDSSTPDNPLNTQFAFENITHIQPDKGRLAWEYIFEAVLQAERWQAISDLGNGKVLYESREVFHGLAAETLKVWMGEGLQKGFEAQAEGLRRVLEG</sequence>
<dbReference type="EMBL" id="ML977570">
    <property type="protein sequence ID" value="KAF2003826.1"/>
    <property type="molecule type" value="Genomic_DNA"/>
</dbReference>
<reference evidence="2" key="1">
    <citation type="journal article" date="2020" name="Stud. Mycol.">
        <title>101 Dothideomycetes genomes: a test case for predicting lifestyles and emergence of pathogens.</title>
        <authorList>
            <person name="Haridas S."/>
            <person name="Albert R."/>
            <person name="Binder M."/>
            <person name="Bloem J."/>
            <person name="Labutti K."/>
            <person name="Salamov A."/>
            <person name="Andreopoulos B."/>
            <person name="Baker S."/>
            <person name="Barry K."/>
            <person name="Bills G."/>
            <person name="Bluhm B."/>
            <person name="Cannon C."/>
            <person name="Castanera R."/>
            <person name="Culley D."/>
            <person name="Daum C."/>
            <person name="Ezra D."/>
            <person name="Gonzalez J."/>
            <person name="Henrissat B."/>
            <person name="Kuo A."/>
            <person name="Liang C."/>
            <person name="Lipzen A."/>
            <person name="Lutzoni F."/>
            <person name="Magnuson J."/>
            <person name="Mondo S."/>
            <person name="Nolan M."/>
            <person name="Ohm R."/>
            <person name="Pangilinan J."/>
            <person name="Park H.-J."/>
            <person name="Ramirez L."/>
            <person name="Alfaro M."/>
            <person name="Sun H."/>
            <person name="Tritt A."/>
            <person name="Yoshinaga Y."/>
            <person name="Zwiers L.-H."/>
            <person name="Turgeon B."/>
            <person name="Goodwin S."/>
            <person name="Spatafora J."/>
            <person name="Crous P."/>
            <person name="Grigoriev I."/>
        </authorList>
    </citation>
    <scope>NUCLEOTIDE SEQUENCE</scope>
    <source>
        <strain evidence="2">CBS 123094</strain>
    </source>
</reference>
<evidence type="ECO:0008006" key="4">
    <source>
        <dbReference type="Google" id="ProtNLM"/>
    </source>
</evidence>
<dbReference type="InterPro" id="IPR023393">
    <property type="entry name" value="START-like_dom_sf"/>
</dbReference>
<proteinExistence type="predicted"/>
<dbReference type="Gene3D" id="3.30.530.20">
    <property type="match status" value="1"/>
</dbReference>
<feature type="signal peptide" evidence="1">
    <location>
        <begin position="1"/>
        <end position="24"/>
    </location>
</feature>
<dbReference type="OrthoDB" id="509124at2759"/>
<organism evidence="2 3">
    <name type="scientific">Amniculicola lignicola CBS 123094</name>
    <dbReference type="NCBI Taxonomy" id="1392246"/>
    <lineage>
        <taxon>Eukaryota</taxon>
        <taxon>Fungi</taxon>
        <taxon>Dikarya</taxon>
        <taxon>Ascomycota</taxon>
        <taxon>Pezizomycotina</taxon>
        <taxon>Dothideomycetes</taxon>
        <taxon>Pleosporomycetidae</taxon>
        <taxon>Pleosporales</taxon>
        <taxon>Amniculicolaceae</taxon>
        <taxon>Amniculicola</taxon>
    </lineage>
</organism>
<keyword evidence="1" id="KW-0732">Signal</keyword>
<evidence type="ECO:0000256" key="1">
    <source>
        <dbReference type="SAM" id="SignalP"/>
    </source>
</evidence>
<dbReference type="AlphaFoldDB" id="A0A6A5X190"/>
<dbReference type="SUPFAM" id="SSF55961">
    <property type="entry name" value="Bet v1-like"/>
    <property type="match status" value="1"/>
</dbReference>
<evidence type="ECO:0000313" key="3">
    <source>
        <dbReference type="Proteomes" id="UP000799779"/>
    </source>
</evidence>
<gene>
    <name evidence="2" type="ORF">P154DRAFT_519745</name>
</gene>